<dbReference type="Proteomes" id="UP001291623">
    <property type="component" value="Unassembled WGS sequence"/>
</dbReference>
<accession>A0AAE1R033</accession>
<keyword evidence="2" id="KW-1185">Reference proteome</keyword>
<reference evidence="1" key="1">
    <citation type="submission" date="2023-12" db="EMBL/GenBank/DDBJ databases">
        <title>Genome assembly of Anisodus tanguticus.</title>
        <authorList>
            <person name="Wang Y.-J."/>
        </authorList>
    </citation>
    <scope>NUCLEOTIDE SEQUENCE</scope>
    <source>
        <strain evidence="1">KB-2021</strain>
        <tissue evidence="1">Leaf</tissue>
    </source>
</reference>
<evidence type="ECO:0000313" key="2">
    <source>
        <dbReference type="Proteomes" id="UP001291623"/>
    </source>
</evidence>
<dbReference type="EMBL" id="JAVYJV010000022">
    <property type="protein sequence ID" value="KAK4341207.1"/>
    <property type="molecule type" value="Genomic_DNA"/>
</dbReference>
<proteinExistence type="predicted"/>
<protein>
    <submittedName>
        <fullName evidence="1">Uncharacterized protein</fullName>
    </submittedName>
</protein>
<sequence length="52" mass="5954">MANISQINMAAIVFEVQRSSRSEAKKEELCRQEMENLSHNQLSTHYMTPISA</sequence>
<dbReference type="AlphaFoldDB" id="A0AAE1R033"/>
<gene>
    <name evidence="1" type="ORF">RND71_039708</name>
</gene>
<evidence type="ECO:0000313" key="1">
    <source>
        <dbReference type="EMBL" id="KAK4341207.1"/>
    </source>
</evidence>
<name>A0AAE1R033_9SOLA</name>
<organism evidence="1 2">
    <name type="scientific">Anisodus tanguticus</name>
    <dbReference type="NCBI Taxonomy" id="243964"/>
    <lineage>
        <taxon>Eukaryota</taxon>
        <taxon>Viridiplantae</taxon>
        <taxon>Streptophyta</taxon>
        <taxon>Embryophyta</taxon>
        <taxon>Tracheophyta</taxon>
        <taxon>Spermatophyta</taxon>
        <taxon>Magnoliopsida</taxon>
        <taxon>eudicotyledons</taxon>
        <taxon>Gunneridae</taxon>
        <taxon>Pentapetalae</taxon>
        <taxon>asterids</taxon>
        <taxon>lamiids</taxon>
        <taxon>Solanales</taxon>
        <taxon>Solanaceae</taxon>
        <taxon>Solanoideae</taxon>
        <taxon>Hyoscyameae</taxon>
        <taxon>Anisodus</taxon>
    </lineage>
</organism>
<comment type="caution">
    <text evidence="1">The sequence shown here is derived from an EMBL/GenBank/DDBJ whole genome shotgun (WGS) entry which is preliminary data.</text>
</comment>